<accession>A0A1L6KJV0</accession>
<dbReference type="Proteomes" id="UP000463868">
    <property type="component" value="Chromosome"/>
</dbReference>
<keyword evidence="1" id="KW-0472">Membrane</keyword>
<dbReference type="STRING" id="29430.AHTJS_02220"/>
<dbReference type="AlphaFoldDB" id="A0A1L6KJV0"/>
<dbReference type="EMBL" id="WTTO01000019">
    <property type="protein sequence ID" value="NAR73433.1"/>
    <property type="molecule type" value="Genomic_DNA"/>
</dbReference>
<dbReference type="EMBL" id="CP031976">
    <property type="protein sequence ID" value="QHI12341.1"/>
    <property type="molecule type" value="Genomic_DNA"/>
</dbReference>
<gene>
    <name evidence="3" type="ORF">AhaeAN43_02535</name>
    <name evidence="2" type="ORF">GPS52_07980</name>
</gene>
<feature type="transmembrane region" description="Helical" evidence="1">
    <location>
        <begin position="15"/>
        <end position="32"/>
    </location>
</feature>
<proteinExistence type="predicted"/>
<evidence type="ECO:0000313" key="2">
    <source>
        <dbReference type="EMBL" id="NAR73433.1"/>
    </source>
</evidence>
<keyword evidence="1" id="KW-1133">Transmembrane helix</keyword>
<sequence>MSTADRVFVLKRSRFAFAFQLFIFIVLISLLYYLLPWFLWLVSFPLMLIAWVLLLKQPQLKHFEYLDDQLCSLCFSDEMQRIEQRKIRKMIDHQCYIVIYFYDSQCRPCVIWWDQLSILQWKKLRTWVKLA</sequence>
<evidence type="ECO:0000313" key="4">
    <source>
        <dbReference type="Proteomes" id="UP000451048"/>
    </source>
</evidence>
<reference evidence="3 5" key="1">
    <citation type="submission" date="2018-08" db="EMBL/GenBank/DDBJ databases">
        <title>Analysis of the genomic diversity of Mexican Acinetobacter haemolyticus clinical isolates.</title>
        <authorList>
            <person name="Castro-Jaimes S."/>
            <person name="Cevallos M.A."/>
        </authorList>
    </citation>
    <scope>NUCLEOTIDE SEQUENCE [LARGE SCALE GENOMIC DNA]</scope>
    <source>
        <strain evidence="3 5">AN43</strain>
    </source>
</reference>
<feature type="transmembrane region" description="Helical" evidence="1">
    <location>
        <begin position="38"/>
        <end position="55"/>
    </location>
</feature>
<organism evidence="2 4">
    <name type="scientific">Acinetobacter haemolyticus</name>
    <dbReference type="NCBI Taxonomy" id="29430"/>
    <lineage>
        <taxon>Bacteria</taxon>
        <taxon>Pseudomonadati</taxon>
        <taxon>Pseudomonadota</taxon>
        <taxon>Gammaproteobacteria</taxon>
        <taxon>Moraxellales</taxon>
        <taxon>Moraxellaceae</taxon>
        <taxon>Acinetobacter</taxon>
    </lineage>
</organism>
<reference evidence="2 4" key="2">
    <citation type="submission" date="2019-12" db="EMBL/GenBank/DDBJ databases">
        <title>Acinetobacter haemolyticus comparative genomics.</title>
        <authorList>
            <person name="Castro-Jaimes S."/>
            <person name="Bello-Lopez E."/>
            <person name="Velazquez-Acosta C."/>
            <person name="Volkow-Fernandez P."/>
            <person name="Lozano-Zarain P."/>
            <person name="Castillo Ramirez S."/>
            <person name="Cevallos M.A."/>
        </authorList>
    </citation>
    <scope>NUCLEOTIDE SEQUENCE [LARGE SCALE GENOMIC DNA]</scope>
    <source>
        <strain evidence="2 4">AN10</strain>
    </source>
</reference>
<name>A0A1L6KJV0_ACIHA</name>
<protein>
    <submittedName>
        <fullName evidence="2">Uncharacterized protein</fullName>
    </submittedName>
</protein>
<dbReference type="KEGG" id="ahl:AHTJS_02220"/>
<evidence type="ECO:0000313" key="5">
    <source>
        <dbReference type="Proteomes" id="UP000463868"/>
    </source>
</evidence>
<dbReference type="OrthoDB" id="6712275at2"/>
<evidence type="ECO:0000313" key="3">
    <source>
        <dbReference type="EMBL" id="QHI12341.1"/>
    </source>
</evidence>
<dbReference type="Proteomes" id="UP000451048">
    <property type="component" value="Unassembled WGS sequence"/>
</dbReference>
<dbReference type="RefSeq" id="WP_005088316.1">
    <property type="nucleotide sequence ID" value="NZ_BKQF01000052.1"/>
</dbReference>
<keyword evidence="1" id="KW-0812">Transmembrane</keyword>
<evidence type="ECO:0000256" key="1">
    <source>
        <dbReference type="SAM" id="Phobius"/>
    </source>
</evidence>